<protein>
    <recommendedName>
        <fullName evidence="1">Transferrin-binding protein B C-lobe/N-lobe beta-barrel domain-containing protein</fullName>
    </recommendedName>
</protein>
<dbReference type="InterPro" id="IPR001677">
    <property type="entry name" value="TbpB_B_D"/>
</dbReference>
<dbReference type="EMBL" id="CP021995">
    <property type="protein sequence ID" value="ASD27750.1"/>
    <property type="molecule type" value="Genomic_DNA"/>
</dbReference>
<organism evidence="2 3">
    <name type="scientific">Brevundimonas diminuta</name>
    <name type="common">Pseudomonas diminuta</name>
    <dbReference type="NCBI Taxonomy" id="293"/>
    <lineage>
        <taxon>Bacteria</taxon>
        <taxon>Pseudomonadati</taxon>
        <taxon>Pseudomonadota</taxon>
        <taxon>Alphaproteobacteria</taxon>
        <taxon>Caulobacterales</taxon>
        <taxon>Caulobacteraceae</taxon>
        <taxon>Brevundimonas</taxon>
    </lineage>
</organism>
<evidence type="ECO:0000259" key="1">
    <source>
        <dbReference type="Pfam" id="PF01298"/>
    </source>
</evidence>
<evidence type="ECO:0000313" key="2">
    <source>
        <dbReference type="EMBL" id="ASD27750.1"/>
    </source>
</evidence>
<sequence>MLVDFLHVRGSDMRLFSMVIAVLTTSALAACGGGGGGGMDPIVPITPPPSNSSITNLTVSQTFNAVGNNQQAVFDLRNGTVVSASGSSANLQVAYDATLKSYTVFVNGESATFRPSDQKSNIQGEAKYEQRSADGAQLLTLVTTPYSSSISNRYVGMGYWQRFSSADGRQNDRFSTFVYGLDTPASAMPRTGTARYSIDVFGVTAAPGYEPVVYQGDGSFDVDVLGGEFAAHSYLQETALLTGQGIVGGGIEMAASGRLSSGDGSFSGYATVGSFNANTAGTISGRFFGPGSEEVGASFSTSNADGATAVGSFTGQRDGAAGVNLRMTDIAVPQVFYASGRALLVDRASPSNVVHSVSQIPLVGQFNDRTNGNFSFGPGLSSMAGGNFTAADIVTGDDPNFVHYAKTFGAQDVKMQLYKLGSSNAELALTYVGLGRWASQVNNPGSVEFQRHHFVYGLATRDSMLTRRTGSARYEGVVYGAGANRTTGAMYDVGGTSSFDVDFSKQAYTGALVLNSKASGQMLDFGRYEFGGRLFWNGNTGSILEGDAEIGQISTRFYGPTGEELAGDFHIYAPERVQTGGLVINGVTVARRQ</sequence>
<feature type="domain" description="Transferrin-binding protein B C-lobe/N-lobe beta-barrel" evidence="1">
    <location>
        <begin position="469"/>
        <end position="575"/>
    </location>
</feature>
<dbReference type="Gene3D" id="2.40.160.90">
    <property type="match status" value="2"/>
</dbReference>
<dbReference type="Pfam" id="PF01298">
    <property type="entry name" value="TbpB_B_D"/>
    <property type="match status" value="1"/>
</dbReference>
<reference evidence="2 3" key="2">
    <citation type="submission" date="2017-06" db="EMBL/GenBank/DDBJ databases">
        <authorList>
            <person name="Kim H.J."/>
            <person name="Triplett B.A."/>
        </authorList>
    </citation>
    <scope>NUCLEOTIDE SEQUENCE [LARGE SCALE GENOMIC DNA]</scope>
    <source>
        <strain evidence="2 3">BZC3</strain>
    </source>
</reference>
<evidence type="ECO:0000313" key="3">
    <source>
        <dbReference type="Proteomes" id="UP000197024"/>
    </source>
</evidence>
<gene>
    <name evidence="2" type="ORF">CD943_13150</name>
</gene>
<accession>A0A1Z3LZW0</accession>
<dbReference type="Proteomes" id="UP000197024">
    <property type="component" value="Chromosome"/>
</dbReference>
<dbReference type="SUPFAM" id="SSF56925">
    <property type="entry name" value="OMPA-like"/>
    <property type="match status" value="2"/>
</dbReference>
<reference evidence="2 3" key="1">
    <citation type="submission" date="2017-06" db="EMBL/GenBank/DDBJ databases">
        <title>Biodegradation of gentamicin by bacterial consortia AMQD4 in synthetic medium and raw gentamicin sewage.</title>
        <authorList>
            <person name="Chang H."/>
            <person name="Feng Y."/>
            <person name="Li Z."/>
            <person name="Xue J."/>
            <person name="Cheng D."/>
        </authorList>
    </citation>
    <scope>NUCLEOTIDE SEQUENCE [LARGE SCALE GENOMIC DNA]</scope>
    <source>
        <strain evidence="2 3">BZC3</strain>
    </source>
</reference>
<name>A0A1Z3LZW0_BREDI</name>
<proteinExistence type="predicted"/>
<dbReference type="AlphaFoldDB" id="A0A1Z3LZW0"/>
<dbReference type="InterPro" id="IPR011250">
    <property type="entry name" value="OMP/PagP_B-barrel"/>
</dbReference>